<evidence type="ECO:0000313" key="1">
    <source>
        <dbReference type="EMBL" id="ARV76951.1"/>
    </source>
</evidence>
<organism evidence="1 2">
    <name type="scientific">Pseudomonas phage Phabio</name>
    <dbReference type="NCBI Taxonomy" id="2006668"/>
    <lineage>
        <taxon>Viruses</taxon>
        <taxon>Duplodnaviria</taxon>
        <taxon>Heunggongvirae</taxon>
        <taxon>Uroviricota</taxon>
        <taxon>Caudoviricetes</taxon>
        <taxon>Chimalliviridae</taxon>
        <taxon>Phabiovirus</taxon>
        <taxon>Phabiovirus phabio</taxon>
    </lineage>
</organism>
<dbReference type="Proteomes" id="UP000225448">
    <property type="component" value="Segment"/>
</dbReference>
<keyword evidence="2" id="KW-1185">Reference proteome</keyword>
<protein>
    <submittedName>
        <fullName evidence="1">Uncharacterized protein</fullName>
    </submittedName>
</protein>
<accession>A0A1Y0STX1</accession>
<dbReference type="EMBL" id="MF042360">
    <property type="protein sequence ID" value="ARV76951.1"/>
    <property type="molecule type" value="Genomic_DNA"/>
</dbReference>
<gene>
    <name evidence="1" type="ORF">PHABIO_320</name>
</gene>
<name>A0A1Y0STX1_9CAUD</name>
<sequence>MSRWVAIVGSRNTPEPILELMIRLGRTYTDMGIGDSSGDAFDSDRAGWYGAKQSKEFDITGCRIFLNKGFRNGQSISNFPGFIDTRYNCPKKDMAEAMALKARGTFAGLNAWGIELHTRNVYQIFGLNLDEPVEACIFYAEPKRNDTVSGGTNTAYQLAKEGKIPVIKNLYLEEDREWAKQFLAENERDYPYVEINWYEIHKPDDPRLQDFEE</sequence>
<proteinExistence type="predicted"/>
<reference evidence="1 2" key="1">
    <citation type="submission" date="2017-05" db="EMBL/GenBank/DDBJ databases">
        <authorList>
            <person name="Song R."/>
            <person name="Chenine A.L."/>
            <person name="Ruprecht R.M."/>
        </authorList>
    </citation>
    <scope>NUCLEOTIDE SEQUENCE [LARGE SCALE GENOMIC DNA]</scope>
</reference>
<evidence type="ECO:0000313" key="2">
    <source>
        <dbReference type="Proteomes" id="UP000225448"/>
    </source>
</evidence>